<keyword evidence="7" id="KW-0804">Transcription</keyword>
<dbReference type="InterPro" id="IPR011006">
    <property type="entry name" value="CheY-like_superfamily"/>
</dbReference>
<dbReference type="RefSeq" id="WP_014413964.1">
    <property type="nucleotide sequence ID" value="NC_017059.1"/>
</dbReference>
<dbReference type="STRING" id="1150469.RSPPHO_00698"/>
<evidence type="ECO:0000256" key="6">
    <source>
        <dbReference type="ARBA" id="ARBA00023159"/>
    </source>
</evidence>
<dbReference type="InterPro" id="IPR058031">
    <property type="entry name" value="AAA_lid_NorR"/>
</dbReference>
<dbReference type="PATRIC" id="fig|1150469.3.peg.802"/>
<dbReference type="HOGENOM" id="CLU_000445_0_6_5"/>
<dbReference type="Gene3D" id="1.10.8.60">
    <property type="match status" value="1"/>
</dbReference>
<keyword evidence="5" id="KW-0238">DNA-binding</keyword>
<dbReference type="GO" id="GO:0043565">
    <property type="term" value="F:sequence-specific DNA binding"/>
    <property type="evidence" value="ECO:0007669"/>
    <property type="project" value="InterPro"/>
</dbReference>
<dbReference type="PROSITE" id="PS50110">
    <property type="entry name" value="RESPONSE_REGULATORY"/>
    <property type="match status" value="1"/>
</dbReference>
<dbReference type="eggNOG" id="COG2204">
    <property type="taxonomic scope" value="Bacteria"/>
</dbReference>
<evidence type="ECO:0000259" key="10">
    <source>
        <dbReference type="PROSITE" id="PS50045"/>
    </source>
</evidence>
<dbReference type="PANTHER" id="PTHR32071:SF117">
    <property type="entry name" value="PTS-DEPENDENT DIHYDROXYACETONE KINASE OPERON REGULATORY PROTEIN-RELATED"/>
    <property type="match status" value="1"/>
</dbReference>
<dbReference type="GO" id="GO:0005524">
    <property type="term" value="F:ATP binding"/>
    <property type="evidence" value="ECO:0007669"/>
    <property type="project" value="UniProtKB-KW"/>
</dbReference>
<dbReference type="Pfam" id="PF00072">
    <property type="entry name" value="Response_reg"/>
    <property type="match status" value="1"/>
</dbReference>
<sequence>MARTILMVEDSPSNAELYAAFLRTVGMTVRVATTGEQALACLSAPEDRYDLMVLDLGLPDMDGLDILRRLDPDTTPPTIVLTGTGSVRRAVEAMREGALDFLVKPCAPDKLRNAVDDALERRRPHHTRTTAPEEPPEPGRTRPRRGPSGFLGTSPAMSNVFSLIEAAASSSSASVFITGETGTGKELCANAIHNLSDRRNGPFIALNCGAIPRELMESEVFGHRKGAFTGAVADREGAASRADGGTLFLDEICEMDLELQVKLLRFIQTGTYHRVGDGADRPADIRFVCATNRDPLAEVKAGRFREDLYYRLYVVPIHLPPLRERGEDIVLLARRFLADFGRLEGKVFHDFTPEALLRIKGFRWPGNVRQLENVVRNIVVLNEGPVVDLTMLPPPLDQGEELRGEVADARLAFDTLLARPLAELEAMAIEAALRLTDNNVTRAARILDVSPSTIYRKHAAFSSGTRKPQPS</sequence>
<dbReference type="Gene3D" id="3.40.50.2300">
    <property type="match status" value="1"/>
</dbReference>
<dbReference type="GO" id="GO:0006355">
    <property type="term" value="P:regulation of DNA-templated transcription"/>
    <property type="evidence" value="ECO:0007669"/>
    <property type="project" value="InterPro"/>
</dbReference>
<dbReference type="PANTHER" id="PTHR32071">
    <property type="entry name" value="TRANSCRIPTIONAL REGULATORY PROTEIN"/>
    <property type="match status" value="1"/>
</dbReference>
<evidence type="ECO:0000313" key="12">
    <source>
        <dbReference type="EMBL" id="CCG07324.1"/>
    </source>
</evidence>
<feature type="domain" description="Response regulatory" evidence="11">
    <location>
        <begin position="4"/>
        <end position="119"/>
    </location>
</feature>
<dbReference type="FunFam" id="3.40.50.300:FF:000006">
    <property type="entry name" value="DNA-binding transcriptional regulator NtrC"/>
    <property type="match status" value="1"/>
</dbReference>
<feature type="region of interest" description="Disordered" evidence="9">
    <location>
        <begin position="118"/>
        <end position="152"/>
    </location>
</feature>
<keyword evidence="2" id="KW-0067">ATP-binding</keyword>
<dbReference type="InterPro" id="IPR001789">
    <property type="entry name" value="Sig_transdc_resp-reg_receiver"/>
</dbReference>
<reference evidence="12 13" key="1">
    <citation type="submission" date="2012-02" db="EMBL/GenBank/DDBJ databases">
        <title>Shotgun genome sequence of Phaeospirillum photometricum DSM 122.</title>
        <authorList>
            <person name="Duquesne K."/>
            <person name="Sturgis J."/>
        </authorList>
    </citation>
    <scope>NUCLEOTIDE SEQUENCE [LARGE SCALE GENOMIC DNA]</scope>
    <source>
        <strain evidence="13">DSM122</strain>
    </source>
</reference>
<dbReference type="CDD" id="cd00009">
    <property type="entry name" value="AAA"/>
    <property type="match status" value="1"/>
</dbReference>
<evidence type="ECO:0000256" key="9">
    <source>
        <dbReference type="SAM" id="MobiDB-lite"/>
    </source>
</evidence>
<keyword evidence="13" id="KW-1185">Reference proteome</keyword>
<dbReference type="InterPro" id="IPR025944">
    <property type="entry name" value="Sigma_54_int_dom_CS"/>
</dbReference>
<keyword evidence="1" id="KW-0547">Nucleotide-binding</keyword>
<dbReference type="PROSITE" id="PS00688">
    <property type="entry name" value="SIGMA54_INTERACT_3"/>
    <property type="match status" value="1"/>
</dbReference>
<dbReference type="InterPro" id="IPR002078">
    <property type="entry name" value="Sigma_54_int"/>
</dbReference>
<evidence type="ECO:0000256" key="2">
    <source>
        <dbReference type="ARBA" id="ARBA00022840"/>
    </source>
</evidence>
<dbReference type="AlphaFoldDB" id="H6SQK9"/>
<dbReference type="Pfam" id="PF25601">
    <property type="entry name" value="AAA_lid_14"/>
    <property type="match status" value="1"/>
</dbReference>
<evidence type="ECO:0000256" key="7">
    <source>
        <dbReference type="ARBA" id="ARBA00023163"/>
    </source>
</evidence>
<dbReference type="SUPFAM" id="SSF52540">
    <property type="entry name" value="P-loop containing nucleoside triphosphate hydrolases"/>
    <property type="match status" value="1"/>
</dbReference>
<dbReference type="PROSITE" id="PS50045">
    <property type="entry name" value="SIGMA54_INTERACT_4"/>
    <property type="match status" value="1"/>
</dbReference>
<keyword evidence="3" id="KW-0902">Two-component regulatory system</keyword>
<dbReference type="Gene3D" id="3.40.50.300">
    <property type="entry name" value="P-loop containing nucleotide triphosphate hydrolases"/>
    <property type="match status" value="1"/>
</dbReference>
<proteinExistence type="predicted"/>
<dbReference type="InterPro" id="IPR003593">
    <property type="entry name" value="AAA+_ATPase"/>
</dbReference>
<dbReference type="PROSITE" id="PS00676">
    <property type="entry name" value="SIGMA54_INTERACT_2"/>
    <property type="match status" value="1"/>
</dbReference>
<dbReference type="SMART" id="SM00382">
    <property type="entry name" value="AAA"/>
    <property type="match status" value="1"/>
</dbReference>
<evidence type="ECO:0000256" key="1">
    <source>
        <dbReference type="ARBA" id="ARBA00022741"/>
    </source>
</evidence>
<gene>
    <name evidence="12" type="ORF">RSPPHO_00698</name>
</gene>
<protein>
    <submittedName>
        <fullName evidence="12">Two component, sigma54 specific, transcriptional regulator, Fis family</fullName>
    </submittedName>
</protein>
<dbReference type="Gene3D" id="1.10.10.60">
    <property type="entry name" value="Homeodomain-like"/>
    <property type="match status" value="1"/>
</dbReference>
<organism evidence="12 13">
    <name type="scientific">Pararhodospirillum photometricum DSM 122</name>
    <dbReference type="NCBI Taxonomy" id="1150469"/>
    <lineage>
        <taxon>Bacteria</taxon>
        <taxon>Pseudomonadati</taxon>
        <taxon>Pseudomonadota</taxon>
        <taxon>Alphaproteobacteria</taxon>
        <taxon>Rhodospirillales</taxon>
        <taxon>Rhodospirillaceae</taxon>
        <taxon>Pararhodospirillum</taxon>
    </lineage>
</organism>
<dbReference type="Proteomes" id="UP000033220">
    <property type="component" value="Chromosome DSM 122"/>
</dbReference>
<evidence type="ECO:0000259" key="11">
    <source>
        <dbReference type="PROSITE" id="PS50110"/>
    </source>
</evidence>
<dbReference type="InterPro" id="IPR025943">
    <property type="entry name" value="Sigma_54_int_dom_ATP-bd_2"/>
</dbReference>
<dbReference type="Pfam" id="PF00158">
    <property type="entry name" value="Sigma54_activat"/>
    <property type="match status" value="1"/>
</dbReference>
<evidence type="ECO:0000256" key="5">
    <source>
        <dbReference type="ARBA" id="ARBA00023125"/>
    </source>
</evidence>
<dbReference type="SUPFAM" id="SSF46689">
    <property type="entry name" value="Homeodomain-like"/>
    <property type="match status" value="1"/>
</dbReference>
<keyword evidence="8" id="KW-0597">Phosphoprotein</keyword>
<keyword evidence="6" id="KW-0010">Activator</keyword>
<accession>H6SQK9</accession>
<dbReference type="InterPro" id="IPR027417">
    <property type="entry name" value="P-loop_NTPase"/>
</dbReference>
<dbReference type="EMBL" id="HE663493">
    <property type="protein sequence ID" value="CCG07324.1"/>
    <property type="molecule type" value="Genomic_DNA"/>
</dbReference>
<evidence type="ECO:0000313" key="13">
    <source>
        <dbReference type="Proteomes" id="UP000033220"/>
    </source>
</evidence>
<feature type="modified residue" description="4-aspartylphosphate" evidence="8">
    <location>
        <position position="55"/>
    </location>
</feature>
<feature type="domain" description="Sigma-54 factor interaction" evidence="10">
    <location>
        <begin position="150"/>
        <end position="380"/>
    </location>
</feature>
<evidence type="ECO:0000256" key="3">
    <source>
        <dbReference type="ARBA" id="ARBA00023012"/>
    </source>
</evidence>
<dbReference type="KEGG" id="rpm:RSPPHO_00698"/>
<dbReference type="GO" id="GO:0000160">
    <property type="term" value="P:phosphorelay signal transduction system"/>
    <property type="evidence" value="ECO:0007669"/>
    <property type="project" value="UniProtKB-KW"/>
</dbReference>
<dbReference type="InterPro" id="IPR002197">
    <property type="entry name" value="HTH_Fis"/>
</dbReference>
<name>H6SQK9_PARPM</name>
<dbReference type="Pfam" id="PF02954">
    <property type="entry name" value="HTH_8"/>
    <property type="match status" value="1"/>
</dbReference>
<evidence type="ECO:0000256" key="8">
    <source>
        <dbReference type="PROSITE-ProRule" id="PRU00169"/>
    </source>
</evidence>
<dbReference type="InterPro" id="IPR009057">
    <property type="entry name" value="Homeodomain-like_sf"/>
</dbReference>
<keyword evidence="4" id="KW-0805">Transcription regulation</keyword>
<dbReference type="OrthoDB" id="7324976at2"/>
<dbReference type="SMART" id="SM00448">
    <property type="entry name" value="REC"/>
    <property type="match status" value="1"/>
</dbReference>
<dbReference type="SUPFAM" id="SSF52172">
    <property type="entry name" value="CheY-like"/>
    <property type="match status" value="1"/>
</dbReference>
<evidence type="ECO:0000256" key="4">
    <source>
        <dbReference type="ARBA" id="ARBA00023015"/>
    </source>
</evidence>